<reference evidence="9" key="1">
    <citation type="submission" date="2014-09" db="EMBL/GenBank/DDBJ databases">
        <authorList>
            <person name="Gomez-Valero L."/>
        </authorList>
    </citation>
    <scope>NUCLEOTIDE SEQUENCE [LARGE SCALE GENOMIC DNA]</scope>
    <source>
        <strain evidence="9">ATCC700992</strain>
    </source>
</reference>
<evidence type="ECO:0000313" key="8">
    <source>
        <dbReference type="EMBL" id="CEG58427.1"/>
    </source>
</evidence>
<dbReference type="AlphaFoldDB" id="A0A098G7J4"/>
<dbReference type="Proteomes" id="UP000032430">
    <property type="component" value="Chromosome I"/>
</dbReference>
<dbReference type="InterPro" id="IPR007829">
    <property type="entry name" value="TM2"/>
</dbReference>
<feature type="transmembrane region" description="Helical" evidence="5">
    <location>
        <begin position="126"/>
        <end position="147"/>
    </location>
</feature>
<dbReference type="PANTHER" id="PTHR21016:SF25">
    <property type="entry name" value="TM2 DOMAIN-CONTAINING PROTEIN DDB_G0277895-RELATED"/>
    <property type="match status" value="1"/>
</dbReference>
<keyword evidence="4 5" id="KW-0472">Membrane</keyword>
<name>A0A098G7J4_9GAMM</name>
<dbReference type="InterPro" id="IPR032347">
    <property type="entry name" value="DUF4864"/>
</dbReference>
<dbReference type="Gene3D" id="3.10.450.710">
    <property type="entry name" value="Tgt2/MlaC"/>
    <property type="match status" value="1"/>
</dbReference>
<dbReference type="InterPro" id="IPR026870">
    <property type="entry name" value="Zinc_ribbon_dom"/>
</dbReference>
<accession>A0A098G7J4</accession>
<dbReference type="PANTHER" id="PTHR21016">
    <property type="entry name" value="BETA-AMYLOID BINDING PROTEIN-RELATED"/>
    <property type="match status" value="1"/>
</dbReference>
<dbReference type="Pfam" id="PF13240">
    <property type="entry name" value="Zn_Ribbon_1"/>
    <property type="match status" value="1"/>
</dbReference>
<keyword evidence="2 5" id="KW-0812">Transmembrane</keyword>
<evidence type="ECO:0000256" key="2">
    <source>
        <dbReference type="ARBA" id="ARBA00022692"/>
    </source>
</evidence>
<feature type="domain" description="TM2" evidence="6">
    <location>
        <begin position="50"/>
        <end position="97"/>
    </location>
</feature>
<evidence type="ECO:0000259" key="7">
    <source>
        <dbReference type="Pfam" id="PF13240"/>
    </source>
</evidence>
<dbReference type="Pfam" id="PF16156">
    <property type="entry name" value="DUF4864"/>
    <property type="match status" value="1"/>
</dbReference>
<dbReference type="KEGG" id="lfa:LFA_3084"/>
<gene>
    <name evidence="8" type="ORF">LFA_3084</name>
</gene>
<sequence length="264" mass="29205">MNETIFCTHCGNKLEPEARFCPSCGTKTKAETIHSKTIHGSPKPVPISRKKSGTTALLLCIFMGMLGAHRFYVGKYWTGLLMLCTGGLMGVWVVIDLTSIARNKFSDKNENELELIHNITPVKETLIVMGSVMLWVALFFAAIALFVNYSSSGLVTIVNNQLTALQKGQMEQAYSYTTQSYQKNNSINAFKNFVYSYPVLFNNTGANFPTRRMVGNNGYVSGILTGKDGAKIPISYQLIKENGQWKIINIQVSITPIISNSPPQ</sequence>
<evidence type="ECO:0000259" key="6">
    <source>
        <dbReference type="Pfam" id="PF05154"/>
    </source>
</evidence>
<dbReference type="GO" id="GO:0016020">
    <property type="term" value="C:membrane"/>
    <property type="evidence" value="ECO:0007669"/>
    <property type="project" value="UniProtKB-SubCell"/>
</dbReference>
<dbReference type="RefSeq" id="WP_052673982.1">
    <property type="nucleotide sequence ID" value="NZ_LN614827.1"/>
</dbReference>
<evidence type="ECO:0000256" key="5">
    <source>
        <dbReference type="SAM" id="Phobius"/>
    </source>
</evidence>
<evidence type="ECO:0000313" key="9">
    <source>
        <dbReference type="Proteomes" id="UP000032430"/>
    </source>
</evidence>
<keyword evidence="3 5" id="KW-1133">Transmembrane helix</keyword>
<evidence type="ECO:0000256" key="4">
    <source>
        <dbReference type="ARBA" id="ARBA00023136"/>
    </source>
</evidence>
<dbReference type="Pfam" id="PF05154">
    <property type="entry name" value="TM2"/>
    <property type="match status" value="1"/>
</dbReference>
<comment type="subcellular location">
    <subcellularLocation>
        <location evidence="1">Membrane</location>
        <topology evidence="1">Multi-pass membrane protein</topology>
    </subcellularLocation>
</comment>
<dbReference type="STRING" id="1212491.LFA_3084"/>
<feature type="transmembrane region" description="Helical" evidence="5">
    <location>
        <begin position="79"/>
        <end position="98"/>
    </location>
</feature>
<dbReference type="HOGENOM" id="CLU_1052899_0_0_6"/>
<dbReference type="InterPro" id="IPR050932">
    <property type="entry name" value="TM2D1-3-like"/>
</dbReference>
<evidence type="ECO:0000256" key="3">
    <source>
        <dbReference type="ARBA" id="ARBA00022989"/>
    </source>
</evidence>
<dbReference type="EMBL" id="LN614827">
    <property type="protein sequence ID" value="CEG58427.1"/>
    <property type="molecule type" value="Genomic_DNA"/>
</dbReference>
<protein>
    <submittedName>
        <fullName evidence="8">TM2 domain containing protein</fullName>
    </submittedName>
</protein>
<evidence type="ECO:0000256" key="1">
    <source>
        <dbReference type="ARBA" id="ARBA00004141"/>
    </source>
</evidence>
<dbReference type="InterPro" id="IPR042245">
    <property type="entry name" value="Tgt2/MlaC_sf"/>
</dbReference>
<proteinExistence type="predicted"/>
<organism evidence="8 9">
    <name type="scientific">Legionella fallonii LLAP-10</name>
    <dbReference type="NCBI Taxonomy" id="1212491"/>
    <lineage>
        <taxon>Bacteria</taxon>
        <taxon>Pseudomonadati</taxon>
        <taxon>Pseudomonadota</taxon>
        <taxon>Gammaproteobacteria</taxon>
        <taxon>Legionellales</taxon>
        <taxon>Legionellaceae</taxon>
        <taxon>Legionella</taxon>
    </lineage>
</organism>
<feature type="domain" description="Zinc-ribbon" evidence="7">
    <location>
        <begin position="6"/>
        <end position="27"/>
    </location>
</feature>
<keyword evidence="9" id="KW-1185">Reference proteome</keyword>